<dbReference type="RefSeq" id="WP_175480320.1">
    <property type="nucleotide sequence ID" value="NZ_FOGL01000001.1"/>
</dbReference>
<gene>
    <name evidence="2" type="ORF">SAMN04487944_101330</name>
</gene>
<keyword evidence="1" id="KW-0812">Transmembrane</keyword>
<keyword evidence="3" id="KW-1185">Reference proteome</keyword>
<keyword evidence="1" id="KW-1133">Transmembrane helix</keyword>
<dbReference type="InterPro" id="IPR014231">
    <property type="entry name" value="Spore_YpjB"/>
</dbReference>
<accession>A0A1H9LNH2</accession>
<evidence type="ECO:0000313" key="2">
    <source>
        <dbReference type="EMBL" id="SER12898.1"/>
    </source>
</evidence>
<reference evidence="2 3" key="1">
    <citation type="submission" date="2016-10" db="EMBL/GenBank/DDBJ databases">
        <authorList>
            <person name="de Groot N.N."/>
        </authorList>
    </citation>
    <scope>NUCLEOTIDE SEQUENCE [LARGE SCALE GENOMIC DNA]</scope>
    <source>
        <strain evidence="2 3">CGMCC 1.7727</strain>
    </source>
</reference>
<dbReference type="Proteomes" id="UP000199687">
    <property type="component" value="Unassembled WGS sequence"/>
</dbReference>
<protein>
    <submittedName>
        <fullName evidence="2">Sporulation protein YpjB</fullName>
    </submittedName>
</protein>
<name>A0A1H9LNH2_9BACI</name>
<dbReference type="Pfam" id="PF09577">
    <property type="entry name" value="Spore_YpjB"/>
    <property type="match status" value="1"/>
</dbReference>
<proteinExistence type="predicted"/>
<dbReference type="EMBL" id="FOGL01000001">
    <property type="protein sequence ID" value="SER12898.1"/>
    <property type="molecule type" value="Genomic_DNA"/>
</dbReference>
<evidence type="ECO:0000313" key="3">
    <source>
        <dbReference type="Proteomes" id="UP000199687"/>
    </source>
</evidence>
<feature type="transmembrane region" description="Helical" evidence="1">
    <location>
        <begin position="213"/>
        <end position="232"/>
    </location>
</feature>
<keyword evidence="1" id="KW-0472">Membrane</keyword>
<organism evidence="2 3">
    <name type="scientific">Gracilibacillus ureilyticus</name>
    <dbReference type="NCBI Taxonomy" id="531814"/>
    <lineage>
        <taxon>Bacteria</taxon>
        <taxon>Bacillati</taxon>
        <taxon>Bacillota</taxon>
        <taxon>Bacilli</taxon>
        <taxon>Bacillales</taxon>
        <taxon>Bacillaceae</taxon>
        <taxon>Gracilibacillus</taxon>
    </lineage>
</organism>
<sequence length="244" mass="28784">MRINSIIFFIIIICLFHQTIPLAVQANTTSNELYTFERYVQEQRYPQAIQKLEQIEDSLITSVQKTQPARVENLEVLINNNLEHLLKENITVTEKSKMAQQLVVMYDALINSDAPLWHRWKSDLETNIHTILTEKSIDKKQTDEIVYRWEVISPVLSMYLPEEEYNELELMFINFGHINVEEQHSELQSVFNQMSLINLETIQNSQFQSYSQWLMFIVIGFIFLTLSYVGWVRYKAESSVNHTN</sequence>
<dbReference type="STRING" id="531814.SAMN04487944_101330"/>
<evidence type="ECO:0000256" key="1">
    <source>
        <dbReference type="SAM" id="Phobius"/>
    </source>
</evidence>
<dbReference type="AlphaFoldDB" id="A0A1H9LNH2"/>